<proteinExistence type="predicted"/>
<name>A0ABS7TN25_9BACT</name>
<reference evidence="2" key="1">
    <citation type="submission" date="2021-08" db="EMBL/GenBank/DDBJ databases">
        <authorList>
            <person name="Stevens D.C."/>
        </authorList>
    </citation>
    <scope>NUCLEOTIDE SEQUENCE</scope>
    <source>
        <strain evidence="2">DSM 53165</strain>
    </source>
</reference>
<feature type="compositionally biased region" description="Low complexity" evidence="1">
    <location>
        <begin position="49"/>
        <end position="69"/>
    </location>
</feature>
<evidence type="ECO:0000313" key="3">
    <source>
        <dbReference type="Proteomes" id="UP001139031"/>
    </source>
</evidence>
<feature type="region of interest" description="Disordered" evidence="1">
    <location>
        <begin position="15"/>
        <end position="77"/>
    </location>
</feature>
<accession>A0ABS7TN25</accession>
<gene>
    <name evidence="2" type="ORF">K7C98_10200</name>
</gene>
<comment type="caution">
    <text evidence="2">The sequence shown here is derived from an EMBL/GenBank/DDBJ whole genome shotgun (WGS) entry which is preliminary data.</text>
</comment>
<feature type="compositionally biased region" description="Polar residues" evidence="1">
    <location>
        <begin position="39"/>
        <end position="48"/>
    </location>
</feature>
<evidence type="ECO:0000256" key="1">
    <source>
        <dbReference type="SAM" id="MobiDB-lite"/>
    </source>
</evidence>
<dbReference type="EMBL" id="JAIRAU010000008">
    <property type="protein sequence ID" value="MBZ5709633.1"/>
    <property type="molecule type" value="Genomic_DNA"/>
</dbReference>
<dbReference type="Proteomes" id="UP001139031">
    <property type="component" value="Unassembled WGS sequence"/>
</dbReference>
<organism evidence="2 3">
    <name type="scientific">Nannocystis pusilla</name>
    <dbReference type="NCBI Taxonomy" id="889268"/>
    <lineage>
        <taxon>Bacteria</taxon>
        <taxon>Pseudomonadati</taxon>
        <taxon>Myxococcota</taxon>
        <taxon>Polyangia</taxon>
        <taxon>Nannocystales</taxon>
        <taxon>Nannocystaceae</taxon>
        <taxon>Nannocystis</taxon>
    </lineage>
</organism>
<evidence type="ECO:0000313" key="2">
    <source>
        <dbReference type="EMBL" id="MBZ5709633.1"/>
    </source>
</evidence>
<keyword evidence="3" id="KW-1185">Reference proteome</keyword>
<protein>
    <submittedName>
        <fullName evidence="2">Uncharacterized protein</fullName>
    </submittedName>
</protein>
<dbReference type="RefSeq" id="WP_224191408.1">
    <property type="nucleotide sequence ID" value="NZ_JAIRAU010000008.1"/>
</dbReference>
<sequence length="553" mass="58869">MAAAVSGCYQDLFAAGDGLAPDTEPSSSSTSTSTGEVMPTSSAGSGVQTVTGPVDTTSTTLPAPDTTSDVPEQNTPPKIEMFEAKPSALHEAGTTQLFLEASEDVVKVRLSRNGVEFVELTPDDFPYTYEVLSAKYNADTIDVVVEDAEGLTASAGTELKVLLPNAGVQKCLFEDKTAAASSISALVYTEDAIVAAGVRDDGSGVKATIWKLDPDHCEVVLPGWPKTMGDWAEDMDLASLPSGAAALAVDEVGNLALGINLIKDAKPQRYVAFLTKDGARLWEKLGKFGEEVAGVAITPKAVVAVGWVRTSENPVRTDAMIWQHLNSGTSVWPQTLRAPFTDDEFDHDKQNVWSEWARAVLYEPTTDLLYVVGERELRASDANVYGRAFVARYVSAGGQFGKPWTSSGAAIPHDGANAAEFCGVDFLLAGWARDVIPGATPLPLTMKLNLGDFGLGDSPDSYFAEPLQSAQLHGISCDREGKLVNAATRTVGFMDAQVFAYEHLDGPRTWYQKGGPGNDTARALDCDERGFCGWGGARTIDGKLVAVVRVHHP</sequence>